<dbReference type="InterPro" id="IPR033138">
    <property type="entry name" value="Cu_oxidase_CS"/>
</dbReference>
<comment type="caution">
    <text evidence="4">The sequence shown here is derived from an EMBL/GenBank/DDBJ whole genome shotgun (WGS) entry which is preliminary data.</text>
</comment>
<accession>A0A0G1ILC4</accession>
<evidence type="ECO:0000313" key="4">
    <source>
        <dbReference type="EMBL" id="KKT59980.1"/>
    </source>
</evidence>
<proteinExistence type="predicted"/>
<evidence type="ECO:0000256" key="2">
    <source>
        <dbReference type="ARBA" id="ARBA00023008"/>
    </source>
</evidence>
<keyword evidence="2" id="KW-0186">Copper</keyword>
<dbReference type="PROSITE" id="PS00079">
    <property type="entry name" value="MULTICOPPER_OXIDASE1"/>
    <property type="match status" value="1"/>
</dbReference>
<dbReference type="EMBL" id="LCIQ01000030">
    <property type="protein sequence ID" value="KKT59980.1"/>
    <property type="molecule type" value="Genomic_DNA"/>
</dbReference>
<organism evidence="4 5">
    <name type="scientific">Candidatus Gottesmanbacteria bacterium GW2011_GWA1_44_24b</name>
    <dbReference type="NCBI Taxonomy" id="1618437"/>
    <lineage>
        <taxon>Bacteria</taxon>
        <taxon>Candidatus Gottesmaniibacteriota</taxon>
    </lineage>
</organism>
<name>A0A0G1ILC4_9BACT</name>
<dbReference type="AlphaFoldDB" id="A0A0G1ILC4"/>
<dbReference type="PANTHER" id="PTHR38439">
    <property type="entry name" value="AURACYANIN-B"/>
    <property type="match status" value="1"/>
</dbReference>
<sequence>MKKIITILGIMAFVVLGAAVYYNYTIKSALGSTNSQAIELPVPTSVTLQPIARSSTKEFTITGKSFSFTPNSMKVNQGDTVKITFINEEGFHDFVLDEFQVRTKQIQKGQQETVQFIADKAGSFEFYCSVGTHRQMGMKGTLEVMPLPDN</sequence>
<dbReference type="Proteomes" id="UP000034521">
    <property type="component" value="Unassembled WGS sequence"/>
</dbReference>
<reference evidence="4 5" key="1">
    <citation type="journal article" date="2015" name="Nature">
        <title>rRNA introns, odd ribosomes, and small enigmatic genomes across a large radiation of phyla.</title>
        <authorList>
            <person name="Brown C.T."/>
            <person name="Hug L.A."/>
            <person name="Thomas B.C."/>
            <person name="Sharon I."/>
            <person name="Castelle C.J."/>
            <person name="Singh A."/>
            <person name="Wilkins M.J."/>
            <person name="Williams K.H."/>
            <person name="Banfield J.F."/>
        </authorList>
    </citation>
    <scope>NUCLEOTIDE SEQUENCE [LARGE SCALE GENOMIC DNA]</scope>
</reference>
<dbReference type="SUPFAM" id="SSF49503">
    <property type="entry name" value="Cupredoxins"/>
    <property type="match status" value="1"/>
</dbReference>
<feature type="domain" description="EfeO-type cupredoxin-like" evidence="3">
    <location>
        <begin position="49"/>
        <end position="142"/>
    </location>
</feature>
<protein>
    <submittedName>
        <fullName evidence="4">Blue (Type 1) copper domain-containing protein</fullName>
    </submittedName>
</protein>
<dbReference type="InterPro" id="IPR008972">
    <property type="entry name" value="Cupredoxin"/>
</dbReference>
<dbReference type="InterPro" id="IPR050845">
    <property type="entry name" value="Cu-binding_ET"/>
</dbReference>
<gene>
    <name evidence="4" type="ORF">UW52_C0030G0002</name>
</gene>
<dbReference type="GO" id="GO:0046872">
    <property type="term" value="F:metal ion binding"/>
    <property type="evidence" value="ECO:0007669"/>
    <property type="project" value="UniProtKB-KW"/>
</dbReference>
<dbReference type="Pfam" id="PF13473">
    <property type="entry name" value="Cupredoxin_1"/>
    <property type="match status" value="1"/>
</dbReference>
<keyword evidence="1" id="KW-0479">Metal-binding</keyword>
<dbReference type="InterPro" id="IPR028096">
    <property type="entry name" value="EfeO_Cupredoxin"/>
</dbReference>
<evidence type="ECO:0000259" key="3">
    <source>
        <dbReference type="Pfam" id="PF13473"/>
    </source>
</evidence>
<dbReference type="PANTHER" id="PTHR38439:SF3">
    <property type="entry name" value="COPPER-RESISTANT CUPROPROTEIN COPI"/>
    <property type="match status" value="1"/>
</dbReference>
<evidence type="ECO:0000256" key="1">
    <source>
        <dbReference type="ARBA" id="ARBA00022723"/>
    </source>
</evidence>
<evidence type="ECO:0000313" key="5">
    <source>
        <dbReference type="Proteomes" id="UP000034521"/>
    </source>
</evidence>
<dbReference type="Gene3D" id="2.60.40.420">
    <property type="entry name" value="Cupredoxins - blue copper proteins"/>
    <property type="match status" value="1"/>
</dbReference>